<feature type="region of interest" description="Disordered" evidence="9">
    <location>
        <begin position="258"/>
        <end position="321"/>
    </location>
</feature>
<accession>A0ABR3AV43</accession>
<evidence type="ECO:0000256" key="2">
    <source>
        <dbReference type="ARBA" id="ARBA00006918"/>
    </source>
</evidence>
<comment type="function">
    <text evidence="8">Component of the SWR1 complex which mediates the ATP-dependent exchange of histone H2A for the H2A variant HZT1 leading to transcriptional regulation of selected genes by chromatin remodeling. Component of the NuA4 histone acetyltransferase complex which is involved in transcriptional activation of selected genes principally by acetylation of nucleosomal histone H4 and H2A. The NuA4 complex is also involved in DNA repair.</text>
</comment>
<dbReference type="Gene3D" id="1.10.10.60">
    <property type="entry name" value="Homeodomain-like"/>
    <property type="match status" value="1"/>
</dbReference>
<organism evidence="11 12">
    <name type="scientific">Phycomyces blakesleeanus</name>
    <dbReference type="NCBI Taxonomy" id="4837"/>
    <lineage>
        <taxon>Eukaryota</taxon>
        <taxon>Fungi</taxon>
        <taxon>Fungi incertae sedis</taxon>
        <taxon>Mucoromycota</taxon>
        <taxon>Mucoromycotina</taxon>
        <taxon>Mucoromycetes</taxon>
        <taxon>Mucorales</taxon>
        <taxon>Phycomycetaceae</taxon>
        <taxon>Phycomyces</taxon>
    </lineage>
</organism>
<evidence type="ECO:0000259" key="10">
    <source>
        <dbReference type="SMART" id="SM00717"/>
    </source>
</evidence>
<reference evidence="11 12" key="1">
    <citation type="submission" date="2024-04" db="EMBL/GenBank/DDBJ databases">
        <title>Symmetric and asymmetric DNA N6-adenine methylation regulates different biological responses in Mucorales.</title>
        <authorList>
            <consortium name="Lawrence Berkeley National Laboratory"/>
            <person name="Lax C."/>
            <person name="Mondo S.J."/>
            <person name="Osorio-Concepcion M."/>
            <person name="Muszewska A."/>
            <person name="Corrochano-Luque M."/>
            <person name="Gutierrez G."/>
            <person name="Riley R."/>
            <person name="Lipzen A."/>
            <person name="Guo J."/>
            <person name="Hundley H."/>
            <person name="Amirebrahimi M."/>
            <person name="Ng V."/>
            <person name="Lorenzo-Gutierrez D."/>
            <person name="Binder U."/>
            <person name="Yang J."/>
            <person name="Song Y."/>
            <person name="Canovas D."/>
            <person name="Navarro E."/>
            <person name="Freitag M."/>
            <person name="Gabaldon T."/>
            <person name="Grigoriev I.V."/>
            <person name="Corrochano L.M."/>
            <person name="Nicolas F.E."/>
            <person name="Garre V."/>
        </authorList>
    </citation>
    <scope>NUCLEOTIDE SEQUENCE [LARGE SCALE GENOMIC DNA]</scope>
    <source>
        <strain evidence="11 12">L51</strain>
    </source>
</reference>
<keyword evidence="5" id="KW-0805">Transcription regulation</keyword>
<feature type="compositionally biased region" description="Polar residues" evidence="9">
    <location>
        <begin position="258"/>
        <end position="272"/>
    </location>
</feature>
<gene>
    <name evidence="11" type="ORF">J3Q64DRAFT_1751016</name>
</gene>
<dbReference type="CDD" id="cd11658">
    <property type="entry name" value="SANT_DMAP1_like"/>
    <property type="match status" value="1"/>
</dbReference>
<evidence type="ECO:0000256" key="6">
    <source>
        <dbReference type="ARBA" id="ARBA00023163"/>
    </source>
</evidence>
<comment type="caution">
    <text evidence="11">The sequence shown here is derived from an EMBL/GenBank/DDBJ whole genome shotgun (WGS) entry which is preliminary data.</text>
</comment>
<dbReference type="PANTHER" id="PTHR12855">
    <property type="entry name" value="DNA METHYLTRANSFERASE 1-ASSOCIATED PROTEIN 1 FAMILY MEMBER"/>
    <property type="match status" value="1"/>
</dbReference>
<keyword evidence="4" id="KW-0156">Chromatin regulator</keyword>
<name>A0ABR3AV43_PHYBL</name>
<dbReference type="Proteomes" id="UP001448207">
    <property type="component" value="Unassembled WGS sequence"/>
</dbReference>
<keyword evidence="12" id="KW-1185">Reference proteome</keyword>
<keyword evidence="7" id="KW-0539">Nucleus</keyword>
<dbReference type="InterPro" id="IPR027109">
    <property type="entry name" value="Swc4/Dmap1"/>
</dbReference>
<feature type="compositionally biased region" description="Gly residues" evidence="9">
    <location>
        <begin position="274"/>
        <end position="287"/>
    </location>
</feature>
<evidence type="ECO:0000256" key="3">
    <source>
        <dbReference type="ARBA" id="ARBA00019132"/>
    </source>
</evidence>
<feature type="region of interest" description="Disordered" evidence="9">
    <location>
        <begin position="404"/>
        <end position="446"/>
    </location>
</feature>
<dbReference type="InterPro" id="IPR001005">
    <property type="entry name" value="SANT/Myb"/>
</dbReference>
<dbReference type="PANTHER" id="PTHR12855:SF10">
    <property type="entry name" value="DNA METHYLTRANSFERASE 1-ASSOCIATED PROTEIN 1"/>
    <property type="match status" value="1"/>
</dbReference>
<dbReference type="Pfam" id="PF05499">
    <property type="entry name" value="DMAP1"/>
    <property type="match status" value="1"/>
</dbReference>
<dbReference type="Pfam" id="PF16282">
    <property type="entry name" value="SANT_DAMP1_like"/>
    <property type="match status" value="1"/>
</dbReference>
<evidence type="ECO:0000313" key="12">
    <source>
        <dbReference type="Proteomes" id="UP001448207"/>
    </source>
</evidence>
<comment type="similarity">
    <text evidence="2">Belongs to the SWC4 family.</text>
</comment>
<protein>
    <recommendedName>
        <fullName evidence="3">SWR1-complex protein 4</fullName>
    </recommendedName>
</protein>
<comment type="subcellular location">
    <subcellularLocation>
        <location evidence="1">Nucleus</location>
    </subcellularLocation>
</comment>
<dbReference type="InterPro" id="IPR008468">
    <property type="entry name" value="DMAP1"/>
</dbReference>
<dbReference type="EMBL" id="JBCLYO010000014">
    <property type="protein sequence ID" value="KAL0082989.1"/>
    <property type="molecule type" value="Genomic_DNA"/>
</dbReference>
<evidence type="ECO:0000313" key="11">
    <source>
        <dbReference type="EMBL" id="KAL0082989.1"/>
    </source>
</evidence>
<evidence type="ECO:0000256" key="1">
    <source>
        <dbReference type="ARBA" id="ARBA00004123"/>
    </source>
</evidence>
<feature type="domain" description="Myb-like" evidence="10">
    <location>
        <begin position="122"/>
        <end position="173"/>
    </location>
</feature>
<evidence type="ECO:0000256" key="5">
    <source>
        <dbReference type="ARBA" id="ARBA00023015"/>
    </source>
</evidence>
<proteinExistence type="inferred from homology"/>
<sequence length="446" mass="50665">MSGSDIRDILQLGKTNETTVRRFKQSTEKRPEGFSRELYSLIGGAPPVAFVQPTYKAKYNVKKKAVPWVLQPFANPARAGDLILQHWVKASDATNEDYGFAKFNKVIDVVEFTDEEYDRYLTDPEWTKEETEYLFSLCRQYDLRFPIIEDRYDLPKPRTMEDLKDRYYSVSRKLFKERPALDNNTDRQTLIQQYSFDKSKEVERKQALIILSNRTKEQMDEEEALLVEARRIELNEARLGKEREGLLNMLQLEQLQQVPSTPGTPTTHSALNGGSLGSTPGGIGITGGTASAASGSDVKKKKKSVPEEAHSHKKGRRASNASIVEEIVPEKKEKLTPGVYVRSQKLPTVKPTMQQKVLKVMEELAIGARPVMPTAQVCHKFEQLQNSILNMFELKKVVDKMEMEHKMKTQRSRDGTPAVVNRDGANRKRSSSTAGQSSAPREKRRK</sequence>
<evidence type="ECO:0000256" key="4">
    <source>
        <dbReference type="ARBA" id="ARBA00022853"/>
    </source>
</evidence>
<dbReference type="SMART" id="SM00717">
    <property type="entry name" value="SANT"/>
    <property type="match status" value="1"/>
</dbReference>
<dbReference type="InterPro" id="IPR032563">
    <property type="entry name" value="DAMP1_SANT-like"/>
</dbReference>
<evidence type="ECO:0000256" key="8">
    <source>
        <dbReference type="ARBA" id="ARBA00025264"/>
    </source>
</evidence>
<evidence type="ECO:0000256" key="7">
    <source>
        <dbReference type="ARBA" id="ARBA00023242"/>
    </source>
</evidence>
<feature type="compositionally biased region" description="Basic and acidic residues" evidence="9">
    <location>
        <begin position="404"/>
        <end position="414"/>
    </location>
</feature>
<keyword evidence="6" id="KW-0804">Transcription</keyword>
<evidence type="ECO:0000256" key="9">
    <source>
        <dbReference type="SAM" id="MobiDB-lite"/>
    </source>
</evidence>